<accession>A0ABN8X5A9</accession>
<dbReference type="Proteomes" id="UP001162030">
    <property type="component" value="Chromosome"/>
</dbReference>
<evidence type="ECO:0000313" key="2">
    <source>
        <dbReference type="Proteomes" id="UP001162030"/>
    </source>
</evidence>
<dbReference type="EMBL" id="OX458333">
    <property type="protein sequence ID" value="CAI8786129.1"/>
    <property type="molecule type" value="Genomic_DNA"/>
</dbReference>
<keyword evidence="2" id="KW-1185">Reference proteome</keyword>
<sequence>MSSSVSATFHQHSWPFESIGFGRYASLDASLRLNQIYSRWQSLLFEFGDTAGAHQTLSGSTYDAAKSPPIGHCLAVAYLNLFEEAYHYRNSRVLIFWHVLPKSFWASIKNSMCKQFSQYPYLRSLWEAECSSWS</sequence>
<name>A0ABN8X5A9_9GAMM</name>
<protein>
    <submittedName>
        <fullName evidence="1">Uncharacterized protein</fullName>
    </submittedName>
</protein>
<proteinExistence type="predicted"/>
<evidence type="ECO:0000313" key="1">
    <source>
        <dbReference type="EMBL" id="CAI8786129.1"/>
    </source>
</evidence>
<organism evidence="1 2">
    <name type="scientific">Methylocaldum szegediense</name>
    <dbReference type="NCBI Taxonomy" id="73780"/>
    <lineage>
        <taxon>Bacteria</taxon>
        <taxon>Pseudomonadati</taxon>
        <taxon>Pseudomonadota</taxon>
        <taxon>Gammaproteobacteria</taxon>
        <taxon>Methylococcales</taxon>
        <taxon>Methylococcaceae</taxon>
        <taxon>Methylocaldum</taxon>
    </lineage>
</organism>
<reference evidence="1 2" key="1">
    <citation type="submission" date="2023-03" db="EMBL/GenBank/DDBJ databases">
        <authorList>
            <person name="Pearce D."/>
        </authorList>
    </citation>
    <scope>NUCLEOTIDE SEQUENCE [LARGE SCALE GENOMIC DNA]</scope>
    <source>
        <strain evidence="1">Msz</strain>
    </source>
</reference>
<gene>
    <name evidence="1" type="ORF">MSZNOR_1315</name>
</gene>